<proteinExistence type="predicted"/>
<feature type="non-terminal residue" evidence="3">
    <location>
        <position position="1"/>
    </location>
</feature>
<feature type="transmembrane region" description="Helical" evidence="2">
    <location>
        <begin position="54"/>
        <end position="76"/>
    </location>
</feature>
<name>A0A5N5SXC5_9CRUS</name>
<comment type="caution">
    <text evidence="3">The sequence shown here is derived from an EMBL/GenBank/DDBJ whole genome shotgun (WGS) entry which is preliminary data.</text>
</comment>
<sequence>FLSQSDRGETISKVLVLVLSVLFAFMGLIMIVVGATSYKSLKESGDTYDRTSTYITILCIGTLFEIIAIGALILYYRHIGYYIPCCPGKIARIRKHLQESRIVGKVQYGKTGQPVSAQYCPPAPPSVGSSPPAPYTDISEQQRLMEEKQENGDDTERILEEDPRIVLTPLKNHEEC</sequence>
<protein>
    <submittedName>
        <fullName evidence="3">Uncharacterized protein</fullName>
    </submittedName>
</protein>
<feature type="compositionally biased region" description="Basic and acidic residues" evidence="1">
    <location>
        <begin position="143"/>
        <end position="164"/>
    </location>
</feature>
<keyword evidence="2" id="KW-1133">Transmembrane helix</keyword>
<keyword evidence="2" id="KW-0472">Membrane</keyword>
<dbReference type="OrthoDB" id="7665462at2759"/>
<feature type="region of interest" description="Disordered" evidence="1">
    <location>
        <begin position="121"/>
        <end position="176"/>
    </location>
</feature>
<evidence type="ECO:0000313" key="3">
    <source>
        <dbReference type="EMBL" id="KAB7498558.1"/>
    </source>
</evidence>
<evidence type="ECO:0000256" key="1">
    <source>
        <dbReference type="SAM" id="MobiDB-lite"/>
    </source>
</evidence>
<organism evidence="3 4">
    <name type="scientific">Armadillidium nasatum</name>
    <dbReference type="NCBI Taxonomy" id="96803"/>
    <lineage>
        <taxon>Eukaryota</taxon>
        <taxon>Metazoa</taxon>
        <taxon>Ecdysozoa</taxon>
        <taxon>Arthropoda</taxon>
        <taxon>Crustacea</taxon>
        <taxon>Multicrustacea</taxon>
        <taxon>Malacostraca</taxon>
        <taxon>Eumalacostraca</taxon>
        <taxon>Peracarida</taxon>
        <taxon>Isopoda</taxon>
        <taxon>Oniscidea</taxon>
        <taxon>Crinocheta</taxon>
        <taxon>Armadillidiidae</taxon>
        <taxon>Armadillidium</taxon>
    </lineage>
</organism>
<dbReference type="EMBL" id="SEYY01019163">
    <property type="protein sequence ID" value="KAB7498558.1"/>
    <property type="molecule type" value="Genomic_DNA"/>
</dbReference>
<reference evidence="3 4" key="1">
    <citation type="journal article" date="2019" name="PLoS Biol.">
        <title>Sex chromosomes control vertical transmission of feminizing Wolbachia symbionts in an isopod.</title>
        <authorList>
            <person name="Becking T."/>
            <person name="Chebbi M.A."/>
            <person name="Giraud I."/>
            <person name="Moumen B."/>
            <person name="Laverre T."/>
            <person name="Caubet Y."/>
            <person name="Peccoud J."/>
            <person name="Gilbert C."/>
            <person name="Cordaux R."/>
        </authorList>
    </citation>
    <scope>NUCLEOTIDE SEQUENCE [LARGE SCALE GENOMIC DNA]</scope>
    <source>
        <strain evidence="3">ANa2</strain>
        <tissue evidence="3">Whole body excluding digestive tract and cuticle</tissue>
    </source>
</reference>
<dbReference type="AlphaFoldDB" id="A0A5N5SXC5"/>
<keyword evidence="2" id="KW-0812">Transmembrane</keyword>
<dbReference type="Proteomes" id="UP000326759">
    <property type="component" value="Unassembled WGS sequence"/>
</dbReference>
<gene>
    <name evidence="3" type="ORF">Anas_01153</name>
</gene>
<accession>A0A5N5SXC5</accession>
<feature type="transmembrane region" description="Helical" evidence="2">
    <location>
        <begin position="14"/>
        <end position="34"/>
    </location>
</feature>
<evidence type="ECO:0000313" key="4">
    <source>
        <dbReference type="Proteomes" id="UP000326759"/>
    </source>
</evidence>
<keyword evidence="4" id="KW-1185">Reference proteome</keyword>
<evidence type="ECO:0000256" key="2">
    <source>
        <dbReference type="SAM" id="Phobius"/>
    </source>
</evidence>